<dbReference type="AlphaFoldDB" id="A0A1S2M3L2"/>
<dbReference type="OrthoDB" id="165483at2"/>
<name>A0A1S2M3L2_9BACI</name>
<dbReference type="Pfam" id="PF03745">
    <property type="entry name" value="DUF309"/>
    <property type="match status" value="1"/>
</dbReference>
<dbReference type="Gene3D" id="1.10.3450.10">
    <property type="entry name" value="TTHA0068-like"/>
    <property type="match status" value="1"/>
</dbReference>
<evidence type="ECO:0008006" key="2">
    <source>
        <dbReference type="Google" id="ProtNLM"/>
    </source>
</evidence>
<dbReference type="PANTHER" id="PTHR34796:SF1">
    <property type="entry name" value="EXPRESSED PROTEIN"/>
    <property type="match status" value="1"/>
</dbReference>
<sequence length="170" mass="20203">MYPRPMIDYLVYFHSFRDYFECHEVLEDYWKEDGQKNKLWVGFIQLAVAMYHHRRNNFVGAEKLLAQALKIFEQENKQLGKLGFETNQFINLLKDRQTEIKTGLPYSSLALPIESKDVLEECIKKSQENGVIWGDKNRKIGHEIIHKHKLRDRTAIIAERKEQLKKKRGL</sequence>
<gene>
    <name evidence="1" type="ORF">AWH56_09190</name>
</gene>
<dbReference type="InterPro" id="IPR005500">
    <property type="entry name" value="DUF309"/>
</dbReference>
<dbReference type="SUPFAM" id="SSF140663">
    <property type="entry name" value="TTHA0068-like"/>
    <property type="match status" value="1"/>
</dbReference>
<dbReference type="PANTHER" id="PTHR34796">
    <property type="entry name" value="EXPRESSED PROTEIN"/>
    <property type="match status" value="1"/>
</dbReference>
<accession>A0A1S2M3L2</accession>
<protein>
    <recommendedName>
        <fullName evidence="2">DUF309 domain-containing protein</fullName>
    </recommendedName>
</protein>
<dbReference type="InterPro" id="IPR023203">
    <property type="entry name" value="TTHA0068_sf"/>
</dbReference>
<organism evidence="1">
    <name type="scientific">Anaerobacillus isosaccharinicus</name>
    <dbReference type="NCBI Taxonomy" id="1532552"/>
    <lineage>
        <taxon>Bacteria</taxon>
        <taxon>Bacillati</taxon>
        <taxon>Bacillota</taxon>
        <taxon>Bacilli</taxon>
        <taxon>Bacillales</taxon>
        <taxon>Bacillaceae</taxon>
        <taxon>Anaerobacillus</taxon>
    </lineage>
</organism>
<reference evidence="1" key="1">
    <citation type="submission" date="2016-10" db="EMBL/GenBank/DDBJ databases">
        <title>Draft genome sequences of four alkaliphilic bacteria belonging to the Anaerobacillus genus.</title>
        <authorList>
            <person name="Bassil N.M."/>
            <person name="Lloyd J.R."/>
        </authorList>
    </citation>
    <scope>NUCLEOTIDE SEQUENCE [LARGE SCALE GENOMIC DNA]</scope>
    <source>
        <strain evidence="1">NB2006</strain>
    </source>
</reference>
<evidence type="ECO:0000313" key="1">
    <source>
        <dbReference type="EMBL" id="OIJ19339.1"/>
    </source>
</evidence>
<comment type="caution">
    <text evidence="1">The sequence shown here is derived from an EMBL/GenBank/DDBJ whole genome shotgun (WGS) entry which is preliminary data.</text>
</comment>
<dbReference type="EMBL" id="LQXD01000079">
    <property type="protein sequence ID" value="OIJ19339.1"/>
    <property type="molecule type" value="Genomic_DNA"/>
</dbReference>
<proteinExistence type="predicted"/>